<feature type="region of interest" description="Disordered" evidence="1">
    <location>
        <begin position="221"/>
        <end position="262"/>
    </location>
</feature>
<organism evidence="2 3">
    <name type="scientific">Microbotryum silenes-dioicae</name>
    <dbReference type="NCBI Taxonomy" id="796604"/>
    <lineage>
        <taxon>Eukaryota</taxon>
        <taxon>Fungi</taxon>
        <taxon>Dikarya</taxon>
        <taxon>Basidiomycota</taxon>
        <taxon>Pucciniomycotina</taxon>
        <taxon>Microbotryomycetes</taxon>
        <taxon>Microbotryales</taxon>
        <taxon>Microbotryaceae</taxon>
        <taxon>Microbotryum</taxon>
    </lineage>
</organism>
<proteinExistence type="predicted"/>
<dbReference type="AlphaFoldDB" id="A0A2X0M9F1"/>
<keyword evidence="3" id="KW-1185">Reference proteome</keyword>
<feature type="compositionally biased region" description="Acidic residues" evidence="1">
    <location>
        <begin position="124"/>
        <end position="134"/>
    </location>
</feature>
<dbReference type="EMBL" id="FQNC01000044">
    <property type="protein sequence ID" value="SGY54215.1"/>
    <property type="molecule type" value="Genomic_DNA"/>
</dbReference>
<evidence type="ECO:0000313" key="3">
    <source>
        <dbReference type="Proteomes" id="UP000249464"/>
    </source>
</evidence>
<protein>
    <submittedName>
        <fullName evidence="2">BQ5605_C006g03854 protein</fullName>
    </submittedName>
</protein>
<feature type="compositionally biased region" description="Low complexity" evidence="1">
    <location>
        <begin position="221"/>
        <end position="249"/>
    </location>
</feature>
<accession>A0A2X0M9F1</accession>
<gene>
    <name evidence="2" type="primary">BQ5605_C006g03854</name>
    <name evidence="2" type="ORF">BQ5605_C006G03854</name>
</gene>
<reference evidence="2 3" key="1">
    <citation type="submission" date="2016-11" db="EMBL/GenBank/DDBJ databases">
        <authorList>
            <person name="Jaros S."/>
            <person name="Januszkiewicz K."/>
            <person name="Wedrychowicz H."/>
        </authorList>
    </citation>
    <scope>NUCLEOTIDE SEQUENCE [LARGE SCALE GENOMIC DNA]</scope>
</reference>
<dbReference type="STRING" id="796604.A0A2X0M9F1"/>
<evidence type="ECO:0000313" key="2">
    <source>
        <dbReference type="EMBL" id="SGY54215.1"/>
    </source>
</evidence>
<name>A0A2X0M9F1_9BASI</name>
<feature type="region of interest" description="Disordered" evidence="1">
    <location>
        <begin position="114"/>
        <end position="146"/>
    </location>
</feature>
<sequence>MELRSEIKESIDSLSNESINRVQRLTVEHRIAVDFGVPSSLDNMTEDEAVALALMLLAEEEEARWFTESATSSAVNSPAFEPIPEELLDMEGMSLDELPEVYYKRPSHLFGNRRPSSSLVHDWDNDDDDDNNDDDKDHSSSPSISASRRSTSFTWRLASHSPQHALPSFSSYHLSSTSPHAKVQVSPRLGPTYDLATNQGYPPSGFVPDMSADLWPVALSSMSHSPTPSSKSNVSLTPSPAPATPASSTMTKRGWNVVARAG</sequence>
<dbReference type="Proteomes" id="UP000249464">
    <property type="component" value="Unassembled WGS sequence"/>
</dbReference>
<evidence type="ECO:0000256" key="1">
    <source>
        <dbReference type="SAM" id="MobiDB-lite"/>
    </source>
</evidence>